<accession>A0A510V4J4</accession>
<dbReference type="EMBL" id="BJUB01000007">
    <property type="protein sequence ID" value="GEK21797.1"/>
    <property type="molecule type" value="Genomic_DNA"/>
</dbReference>
<dbReference type="InterPro" id="IPR032675">
    <property type="entry name" value="LRR_dom_sf"/>
</dbReference>
<dbReference type="Proteomes" id="UP000321118">
    <property type="component" value="Unassembled WGS sequence"/>
</dbReference>
<proteinExistence type="predicted"/>
<protein>
    <submittedName>
        <fullName evidence="1">Uncharacterized protein</fullName>
    </submittedName>
</protein>
<dbReference type="Gene3D" id="3.80.10.10">
    <property type="entry name" value="Ribonuclease Inhibitor"/>
    <property type="match status" value="1"/>
</dbReference>
<dbReference type="AlphaFoldDB" id="A0A510V4J4"/>
<sequence length="157" mass="17431">MFLRDLPALESLSLINVRVDDARALAEVGTLRRLFLNGIKPTPGWDFLAGLAQIEELQILNVRGPLVLPDLSGLDRLATFRIWGCRGLTDVSVLENTPLLEEVELVDAGLTPDDLGSLLEKSTLAYLSCTFATRRDTDRFHQDLDRYGKKEHGDTAP</sequence>
<keyword evidence="2" id="KW-1185">Reference proteome</keyword>
<name>A0A510V4J4_9CELL</name>
<comment type="caution">
    <text evidence="1">The sequence shown here is derived from an EMBL/GenBank/DDBJ whole genome shotgun (WGS) entry which is preliminary data.</text>
</comment>
<evidence type="ECO:0000313" key="1">
    <source>
        <dbReference type="EMBL" id="GEK21797.1"/>
    </source>
</evidence>
<gene>
    <name evidence="1" type="ORF">CXY01_23170</name>
</gene>
<reference evidence="1 2" key="1">
    <citation type="submission" date="2019-07" db="EMBL/GenBank/DDBJ databases">
        <title>Whole genome shotgun sequence of Cellulomonas xylanilytica NBRC 101102.</title>
        <authorList>
            <person name="Hosoyama A."/>
            <person name="Uohara A."/>
            <person name="Ohji S."/>
            <person name="Ichikawa N."/>
        </authorList>
    </citation>
    <scope>NUCLEOTIDE SEQUENCE [LARGE SCALE GENOMIC DNA]</scope>
    <source>
        <strain evidence="1 2">NBRC 101102</strain>
    </source>
</reference>
<evidence type="ECO:0000313" key="2">
    <source>
        <dbReference type="Proteomes" id="UP000321118"/>
    </source>
</evidence>
<dbReference type="SUPFAM" id="SSF52047">
    <property type="entry name" value="RNI-like"/>
    <property type="match status" value="1"/>
</dbReference>
<organism evidence="1 2">
    <name type="scientific">Cellulomonas xylanilytica</name>
    <dbReference type="NCBI Taxonomy" id="233583"/>
    <lineage>
        <taxon>Bacteria</taxon>
        <taxon>Bacillati</taxon>
        <taxon>Actinomycetota</taxon>
        <taxon>Actinomycetes</taxon>
        <taxon>Micrococcales</taxon>
        <taxon>Cellulomonadaceae</taxon>
        <taxon>Cellulomonas</taxon>
    </lineage>
</organism>